<evidence type="ECO:0000313" key="3">
    <source>
        <dbReference type="Proteomes" id="UP001363622"/>
    </source>
</evidence>
<comment type="caution">
    <text evidence="2">The sequence shown here is derived from an EMBL/GenBank/DDBJ whole genome shotgun (WGS) entry which is preliminary data.</text>
</comment>
<name>A0ABR1KIR0_9PEZI</name>
<feature type="region of interest" description="Disordered" evidence="1">
    <location>
        <begin position="120"/>
        <end position="145"/>
    </location>
</feature>
<evidence type="ECO:0000256" key="1">
    <source>
        <dbReference type="SAM" id="MobiDB-lite"/>
    </source>
</evidence>
<proteinExistence type="predicted"/>
<feature type="compositionally biased region" description="Polar residues" evidence="1">
    <location>
        <begin position="80"/>
        <end position="90"/>
    </location>
</feature>
<reference evidence="2 3" key="1">
    <citation type="submission" date="2024-04" db="EMBL/GenBank/DDBJ databases">
        <title>Phyllosticta paracitricarpa is synonymous to the EU quarantine fungus P. citricarpa based on phylogenomic analyses.</title>
        <authorList>
            <consortium name="Lawrence Berkeley National Laboratory"/>
            <person name="Van Ingen-Buijs V.A."/>
            <person name="Van Westerhoven A.C."/>
            <person name="Haridas S."/>
            <person name="Skiadas P."/>
            <person name="Martin F."/>
            <person name="Groenewald J.Z."/>
            <person name="Crous P.W."/>
            <person name="Seidl M.F."/>
        </authorList>
    </citation>
    <scope>NUCLEOTIDE SEQUENCE [LARGE SCALE GENOMIC DNA]</scope>
    <source>
        <strain evidence="2 3">CBS 123371</strain>
    </source>
</reference>
<protein>
    <submittedName>
        <fullName evidence="2">Uncharacterized protein</fullName>
    </submittedName>
</protein>
<sequence>MKANGILRPHRLDLAVPSMAHLLSCQRLSPRQGVETPKQARRFVSHFSFLPWTGIQQPLHGTPPPPLSASTAMCVVISPHSNPLSHQANQPPRDPTAAPSPTLLWRSAASSLPCLHVTKQAGKRPTNQPTNQPTRRAKKQQALRERSTTTAFLLPLPRLTVGPVCFSHACTHGDMSSYGGNPPLRSGRLVSSCCRAHVSFFRAPISLRGVSYRMAWHGIAMRRRASERAGGRRVSVSVGLAHVSSAHPRGVEP</sequence>
<accession>A0ABR1KIR0</accession>
<dbReference type="EMBL" id="JBBPHU010000008">
    <property type="protein sequence ID" value="KAK7514548.1"/>
    <property type="molecule type" value="Genomic_DNA"/>
</dbReference>
<evidence type="ECO:0000313" key="2">
    <source>
        <dbReference type="EMBL" id="KAK7514548.1"/>
    </source>
</evidence>
<organism evidence="2 3">
    <name type="scientific">Phyllosticta citriasiana</name>
    <dbReference type="NCBI Taxonomy" id="595635"/>
    <lineage>
        <taxon>Eukaryota</taxon>
        <taxon>Fungi</taxon>
        <taxon>Dikarya</taxon>
        <taxon>Ascomycota</taxon>
        <taxon>Pezizomycotina</taxon>
        <taxon>Dothideomycetes</taxon>
        <taxon>Dothideomycetes incertae sedis</taxon>
        <taxon>Botryosphaeriales</taxon>
        <taxon>Phyllostictaceae</taxon>
        <taxon>Phyllosticta</taxon>
    </lineage>
</organism>
<gene>
    <name evidence="2" type="ORF">IWZ03DRAFT_218051</name>
</gene>
<dbReference type="Proteomes" id="UP001363622">
    <property type="component" value="Unassembled WGS sequence"/>
</dbReference>
<feature type="region of interest" description="Disordered" evidence="1">
    <location>
        <begin position="80"/>
        <end position="101"/>
    </location>
</feature>
<keyword evidence="3" id="KW-1185">Reference proteome</keyword>
<feature type="compositionally biased region" description="Polar residues" evidence="1">
    <location>
        <begin position="125"/>
        <end position="134"/>
    </location>
</feature>